<dbReference type="AlphaFoldDB" id="A0A3G1KR22"/>
<keyword evidence="2" id="KW-1185">Reference proteome</keyword>
<name>A0A3G1KR22_FORW1</name>
<dbReference type="EMBL" id="CP017634">
    <property type="protein sequence ID" value="ATW24555.1"/>
    <property type="molecule type" value="Genomic_DNA"/>
</dbReference>
<dbReference type="Proteomes" id="UP000323521">
    <property type="component" value="Chromosome"/>
</dbReference>
<dbReference type="RefSeq" id="WP_148133754.1">
    <property type="nucleotide sequence ID" value="NZ_CP017634.1"/>
</dbReference>
<dbReference type="KEGG" id="fwa:DCMF_06950"/>
<proteinExistence type="predicted"/>
<accession>A0A3G1KR22</accession>
<reference evidence="1 2" key="1">
    <citation type="submission" date="2016-10" db="EMBL/GenBank/DDBJ databases">
        <title>Complete Genome Sequence of Peptococcaceae strain DCMF.</title>
        <authorList>
            <person name="Edwards R.J."/>
            <person name="Holland S.I."/>
            <person name="Deshpande N.P."/>
            <person name="Wong Y.K."/>
            <person name="Ertan H."/>
            <person name="Manefield M."/>
            <person name="Russell T.L."/>
            <person name="Lee M.J."/>
        </authorList>
    </citation>
    <scope>NUCLEOTIDE SEQUENCE [LARGE SCALE GENOMIC DNA]</scope>
    <source>
        <strain evidence="1 2">DCMF</strain>
    </source>
</reference>
<sequence length="89" mass="10640">MIQYWKHQITGEIYAVDMLDQEITNAYGPLTDTYFRARMARNLNFNYDHAVDLTWLKQHQDDFSLLQPELHPLPGPFSKKSWIIRMLNK</sequence>
<organism evidence="1 2">
    <name type="scientific">Formimonas warabiya</name>
    <dbReference type="NCBI Taxonomy" id="1761012"/>
    <lineage>
        <taxon>Bacteria</taxon>
        <taxon>Bacillati</taxon>
        <taxon>Bacillota</taxon>
        <taxon>Clostridia</taxon>
        <taxon>Eubacteriales</taxon>
        <taxon>Peptococcaceae</taxon>
        <taxon>Candidatus Formimonas</taxon>
    </lineage>
</organism>
<evidence type="ECO:0000313" key="1">
    <source>
        <dbReference type="EMBL" id="ATW24555.1"/>
    </source>
</evidence>
<protein>
    <submittedName>
        <fullName evidence="1">Uncharacterized protein</fullName>
    </submittedName>
</protein>
<evidence type="ECO:0000313" key="2">
    <source>
        <dbReference type="Proteomes" id="UP000323521"/>
    </source>
</evidence>
<gene>
    <name evidence="1" type="ORF">DCMF_06950</name>
</gene>